<evidence type="ECO:0000313" key="2">
    <source>
        <dbReference type="EMBL" id="CAB3392079.1"/>
    </source>
</evidence>
<reference evidence="1" key="2">
    <citation type="journal article" date="2018" name="Genome Announc.">
        <title>Complete Genome Sequence of Kyrpidia sp. Strain EA-1, a Thermophilic Knallgas Bacterium, Isolated from the Azores.</title>
        <authorList>
            <person name="Reiner J.E."/>
            <person name="Lapp C.J."/>
            <person name="Bunk B."/>
            <person name="Sproer C."/>
            <person name="Overmann J."/>
            <person name="Gescher J."/>
        </authorList>
    </citation>
    <scope>NUCLEOTIDE SEQUENCE</scope>
    <source>
        <strain evidence="1">EA-1</strain>
    </source>
</reference>
<dbReference type="EMBL" id="LR792683">
    <property type="protein sequence ID" value="CAB3392079.1"/>
    <property type="molecule type" value="Genomic_DNA"/>
</dbReference>
<evidence type="ECO:0000313" key="1">
    <source>
        <dbReference type="EMBL" id="ATY84423.1"/>
    </source>
</evidence>
<sequence length="140" mass="16066">MTDYPRHLVDFIHLFNVDRAFYDCHEYGEELWLEQGRPPFLKGLIQTAVSLYHLESGNLGGARKLWRTASAYLSPYAPAYMGLDVERILQDMNKLFTEPGEPTPEQAATIRLHVVDPRLQDLLANWRVLPLDDNSAHSND</sequence>
<dbReference type="OrthoDB" id="165483at2"/>
<evidence type="ECO:0000313" key="3">
    <source>
        <dbReference type="Proteomes" id="UP000231932"/>
    </source>
</evidence>
<dbReference type="InterPro" id="IPR023203">
    <property type="entry name" value="TTHA0068_sf"/>
</dbReference>
<reference evidence="3" key="1">
    <citation type="submission" date="2017-11" db="EMBL/GenBank/DDBJ databases">
        <title>Complete Genome Sequence of Kyrpidia sp. Strain EA-1, a thermophilic, hydrogen-oxidizing Bacterium, isolated from the Azores.</title>
        <authorList>
            <person name="Reiner J.E."/>
            <person name="Lapp C.J."/>
            <person name="Bunk B."/>
            <person name="Gescher J."/>
        </authorList>
    </citation>
    <scope>NUCLEOTIDE SEQUENCE [LARGE SCALE GENOMIC DNA]</scope>
    <source>
        <strain evidence="3">EA-1</strain>
    </source>
</reference>
<proteinExistence type="predicted"/>
<name>A0A2K8N522_9BACL</name>
<dbReference type="Gene3D" id="1.10.3450.10">
    <property type="entry name" value="TTHA0068-like"/>
    <property type="match status" value="1"/>
</dbReference>
<dbReference type="EMBL" id="CP024955">
    <property type="protein sequence ID" value="ATY84423.1"/>
    <property type="molecule type" value="Genomic_DNA"/>
</dbReference>
<organism evidence="1 3">
    <name type="scientific">Kyrpidia spormannii</name>
    <dbReference type="NCBI Taxonomy" id="2055160"/>
    <lineage>
        <taxon>Bacteria</taxon>
        <taxon>Bacillati</taxon>
        <taxon>Bacillota</taxon>
        <taxon>Bacilli</taxon>
        <taxon>Bacillales</taxon>
        <taxon>Alicyclobacillaceae</taxon>
        <taxon>Kyrpidia</taxon>
    </lineage>
</organism>
<protein>
    <submittedName>
        <fullName evidence="1">DUF309 domain-containing protein</fullName>
    </submittedName>
</protein>
<dbReference type="Proteomes" id="UP000502196">
    <property type="component" value="Chromosome"/>
</dbReference>
<accession>A0A2K8N522</accession>
<dbReference type="Proteomes" id="UP000231932">
    <property type="component" value="Chromosome"/>
</dbReference>
<dbReference type="RefSeq" id="WP_100667244.1">
    <property type="nucleotide sequence ID" value="NZ_CP024955.1"/>
</dbReference>
<dbReference type="AlphaFoldDB" id="A0A2K8N522"/>
<dbReference type="PANTHER" id="PTHR34796">
    <property type="entry name" value="EXPRESSED PROTEIN"/>
    <property type="match status" value="1"/>
</dbReference>
<evidence type="ECO:0000313" key="4">
    <source>
        <dbReference type="Proteomes" id="UP000502196"/>
    </source>
</evidence>
<dbReference type="SUPFAM" id="SSF140663">
    <property type="entry name" value="TTHA0068-like"/>
    <property type="match status" value="1"/>
</dbReference>
<dbReference type="PANTHER" id="PTHR34796:SF1">
    <property type="entry name" value="EXPRESSED PROTEIN"/>
    <property type="match status" value="1"/>
</dbReference>
<keyword evidence="3" id="KW-1185">Reference proteome</keyword>
<dbReference type="InterPro" id="IPR005500">
    <property type="entry name" value="DUF309"/>
</dbReference>
<gene>
    <name evidence="2" type="ORF">COOX1_1231</name>
    <name evidence="1" type="ORF">CVV65_05195</name>
</gene>
<reference evidence="2 4" key="3">
    <citation type="submission" date="2020-04" db="EMBL/GenBank/DDBJ databases">
        <authorList>
            <person name="Hogendoorn C."/>
        </authorList>
    </citation>
    <scope>NUCLEOTIDE SEQUENCE [LARGE SCALE GENOMIC DNA]</scope>
    <source>
        <strain evidence="2">COOX1</strain>
    </source>
</reference>
<dbReference type="KEGG" id="kyr:CVV65_05195"/>
<dbReference type="Pfam" id="PF03745">
    <property type="entry name" value="DUF309"/>
    <property type="match status" value="1"/>
</dbReference>